<gene>
    <name evidence="5" type="primary">Mt-pellino</name>
</gene>
<comment type="similarity">
    <text evidence="1">Belongs to the pellino family.</text>
</comment>
<protein>
    <submittedName>
        <fullName evidence="5">Pellino</fullName>
    </submittedName>
</protein>
<dbReference type="GO" id="GO:0008592">
    <property type="term" value="P:regulation of Toll signaling pathway"/>
    <property type="evidence" value="ECO:0007669"/>
    <property type="project" value="InterPro"/>
</dbReference>
<dbReference type="Pfam" id="PF20723">
    <property type="entry name" value="Pellino_RING"/>
    <property type="match status" value="1"/>
</dbReference>
<sequence length="465" mass="51489">MVMEIGMDTTDSGQRVENNMVTQILVQSSGIGQASGTATTSIPRSHNNVMSHHNFVSSSQISSHDDTVEYGRLIVLGTNGCLPGGDRGRRKSCFTLRRRSLANGVKPSDKHQVVERASHSEEFSSKEHHSVSYTLPRTVVVVPYVRDSKTDMFQIGRSTENPIDFVVMDILPGATIPSNDTKHAQPQQSTISRFSCRIVCDRDPPYSARIYAAGFDTSMNIILGEKAPKWQDKTNRMDGLTTNGILLMKPNKSDGWRETSVGGGAYNLRESRSAQVPGAKVEDCDNVLEDGTLIDLCGATLLWRSSSTLKLMPTQRHIDQIIKDINLERPQCPVGLTTLAFPTRSRANKPTEKQPWVYLACGHIHGWIDWGWRGEERMCPLCRSVGKYVPLWMGNEPAFYKDHGPPTHCFVPCGHVCSEATAKYWAQTPLPHGTQAFNAACPFCATEIEGTPGYVKLIWQQPLDG</sequence>
<accession>A0A9R0</accession>
<dbReference type="PANTHER" id="PTHR12098">
    <property type="entry name" value="E3 UBIQUITIN-PROTEIN LIGASE PELLINO-RELATED"/>
    <property type="match status" value="1"/>
</dbReference>
<evidence type="ECO:0000313" key="5">
    <source>
        <dbReference type="EMBL" id="BAF35978.1"/>
    </source>
</evidence>
<name>A0A9R0_MOLTE</name>
<evidence type="ECO:0000256" key="1">
    <source>
        <dbReference type="ARBA" id="ARBA00005639"/>
    </source>
</evidence>
<organism evidence="5">
    <name type="scientific">Molgula tectiformis</name>
    <name type="common">Ascidian</name>
    <dbReference type="NCBI Taxonomy" id="30286"/>
    <lineage>
        <taxon>Eukaryota</taxon>
        <taxon>Metazoa</taxon>
        <taxon>Chordata</taxon>
        <taxon>Tunicata</taxon>
        <taxon>Ascidiacea</taxon>
        <taxon>Stolidobranchia</taxon>
        <taxon>Molgulidae</taxon>
        <taxon>Molgula</taxon>
    </lineage>
</organism>
<dbReference type="GO" id="GO:0061630">
    <property type="term" value="F:ubiquitin protein ligase activity"/>
    <property type="evidence" value="ECO:0007669"/>
    <property type="project" value="InterPro"/>
</dbReference>
<proteinExistence type="evidence at transcript level"/>
<dbReference type="InterPro" id="IPR048335">
    <property type="entry name" value="Pellino_RING"/>
</dbReference>
<dbReference type="PANTHER" id="PTHR12098:SF2">
    <property type="entry name" value="PROTEIN PELLINO"/>
    <property type="match status" value="1"/>
</dbReference>
<evidence type="ECO:0000256" key="2">
    <source>
        <dbReference type="ARBA" id="ARBA00022553"/>
    </source>
</evidence>
<dbReference type="InterPro" id="IPR006800">
    <property type="entry name" value="Pellino_fam"/>
</dbReference>
<dbReference type="GO" id="GO:0000209">
    <property type="term" value="P:protein polyubiquitination"/>
    <property type="evidence" value="ECO:0007669"/>
    <property type="project" value="InterPro"/>
</dbReference>
<dbReference type="EMBL" id="AB280025">
    <property type="protein sequence ID" value="BAF35978.1"/>
    <property type="molecule type" value="mRNA"/>
</dbReference>
<dbReference type="AlphaFoldDB" id="A0A9R0"/>
<reference evidence="5" key="1">
    <citation type="journal article" date="2007" name="Dev. Biol.">
        <title>Analysis of large scale expression sequenced tags (ESTs) from the anural ascidian, Molgula tectiformis.</title>
        <authorList>
            <person name="Gyoja F."/>
            <person name="Satou Y."/>
            <person name="Shin-i T."/>
            <person name="Kohara Y."/>
            <person name="Swalla B.J."/>
            <person name="Satoh N."/>
        </authorList>
    </citation>
    <scope>NUCLEOTIDE SEQUENCE</scope>
</reference>
<evidence type="ECO:0000259" key="4">
    <source>
        <dbReference type="Pfam" id="PF20723"/>
    </source>
</evidence>
<keyword evidence="2" id="KW-0597">Phosphoprotein</keyword>
<evidence type="ECO:0000259" key="3">
    <source>
        <dbReference type="Pfam" id="PF04710"/>
    </source>
</evidence>
<dbReference type="PIRSF" id="PIRSF038886">
    <property type="entry name" value="Pellino"/>
    <property type="match status" value="1"/>
</dbReference>
<dbReference type="InterPro" id="IPR048334">
    <property type="entry name" value="Pellino_FHA"/>
</dbReference>
<feature type="domain" description="Pellino FHA" evidence="3">
    <location>
        <begin position="64"/>
        <end position="320"/>
    </location>
</feature>
<feature type="domain" description="Pellino RING" evidence="4">
    <location>
        <begin position="325"/>
        <end position="464"/>
    </location>
</feature>
<dbReference type="Pfam" id="PF04710">
    <property type="entry name" value="Pellino_FHA"/>
    <property type="match status" value="1"/>
</dbReference>